<dbReference type="OMA" id="PHELINT"/>
<evidence type="ECO:0000256" key="2">
    <source>
        <dbReference type="SAM" id="MobiDB-lite"/>
    </source>
</evidence>
<dbReference type="AlphaFoldDB" id="F1A176"/>
<feature type="compositionally biased region" description="Polar residues" evidence="2">
    <location>
        <begin position="77"/>
        <end position="89"/>
    </location>
</feature>
<dbReference type="EMBL" id="GL871363">
    <property type="protein sequence ID" value="EGC30055.1"/>
    <property type="molecule type" value="Genomic_DNA"/>
</dbReference>
<dbReference type="GO" id="GO:0005737">
    <property type="term" value="C:cytoplasm"/>
    <property type="evidence" value="ECO:0000318"/>
    <property type="project" value="GO_Central"/>
</dbReference>
<dbReference type="GeneID" id="10511265"/>
<feature type="region of interest" description="Disordered" evidence="2">
    <location>
        <begin position="313"/>
        <end position="337"/>
    </location>
</feature>
<feature type="region of interest" description="Disordered" evidence="2">
    <location>
        <begin position="205"/>
        <end position="242"/>
    </location>
</feature>
<proteinExistence type="predicted"/>
<feature type="compositionally biased region" description="Low complexity" evidence="2">
    <location>
        <begin position="160"/>
        <end position="180"/>
    </location>
</feature>
<evidence type="ECO:0000256" key="1">
    <source>
        <dbReference type="ARBA" id="ARBA00022468"/>
    </source>
</evidence>
<feature type="compositionally biased region" description="Low complexity" evidence="2">
    <location>
        <begin position="37"/>
        <end position="52"/>
    </location>
</feature>
<evidence type="ECO:0000313" key="4">
    <source>
        <dbReference type="EMBL" id="EGC30055.1"/>
    </source>
</evidence>
<sequence length="894" mass="101334">MKRSQSDVTLSKSQEMSSTNLSYLVENSLEIEEDLQSTISTSSTSSNSSSSSKPISQNNNVQQPTPSFPIPKDRKQSSAANTPVLSSISERAKPKKTMSISNLDLSGKKYATISSGANVDLSPKKQNKIKSVSNFFKKSTSHNNLLDVNAPPGVNGEAGSCAESPSLNSSNSSISSTSSSANQKTLKSKIDSFFSLNKGNRSSLKYENSISTLESEGVAESDESDFDSSEDDDLPVHKKHSKRRQIKLFLYTQKSKNRDGSISVGGSGGGEEESSMVPLDLTAESASVPCTPKGPIPSPIGDGEEICNSSSINSERSTLTPSSFHHQKLERKSMSDPNIISLVEEETNSTNNNSNQADEEEQDVDDLRKFLERRLIRRPTVAELKLDNILFQTEFEDVAKEQTKTEIKNQKLFVGTRPSKKKFFNSPNPSNITNNSVNVTLKIEDDEESHKRILSKNLLDNEDEGDICRILILPCSGWRREVESEDYQCSINIKQSLCIEEIENEFPHYYESFCKDRHKNYLATNNEELGPVVISIKREAERTTSYKKLKKKKKEKENVAESCPNFSIYNYNNLNNPQAQQQILAQQQPPQPNSIESYERKFKTIIRTKEGEDRFFLSSGKSSPHELINTIKSIFLSNYPELQFQKIPNNSETRKMLQYWETAQMTKDYKFGLLYRKNGQTNENNFFSNTNESPEYKEFLEFIGEKVKLKGWENYKGGLDVKSDTTGLYSIYKTKEISINENKKFNVQIMFHVSTLLPLYPNDEQQLERKRHIGNDIVVIIFQDINCSPPFRPNMIKSEFNHVFVVIQPLEKSYPNEITKYSVSITYKEGVSSSTPFFHSQKIWKKDNVFLDHLLTKLINAEKASYYSPAFSDKMKRTRLTLLKNIVNTFQQSK</sequence>
<dbReference type="OrthoDB" id="2499658at2759"/>
<dbReference type="PROSITE" id="PS50085">
    <property type="entry name" value="RAPGAP"/>
    <property type="match status" value="1"/>
</dbReference>
<keyword evidence="5" id="KW-1185">Reference proteome</keyword>
<reference evidence="5" key="1">
    <citation type="journal article" date="2011" name="Genome Biol.">
        <title>Comparative genomics of the social amoebae Dictyostelium discoideum and Dictyostelium purpureum.</title>
        <authorList>
            <consortium name="US DOE Joint Genome Institute (JGI-PGF)"/>
            <person name="Sucgang R."/>
            <person name="Kuo A."/>
            <person name="Tian X."/>
            <person name="Salerno W."/>
            <person name="Parikh A."/>
            <person name="Feasley C.L."/>
            <person name="Dalin E."/>
            <person name="Tu H."/>
            <person name="Huang E."/>
            <person name="Barry K."/>
            <person name="Lindquist E."/>
            <person name="Shapiro H."/>
            <person name="Bruce D."/>
            <person name="Schmutz J."/>
            <person name="Salamov A."/>
            <person name="Fey P."/>
            <person name="Gaudet P."/>
            <person name="Anjard C."/>
            <person name="Babu M.M."/>
            <person name="Basu S."/>
            <person name="Bushmanova Y."/>
            <person name="van der Wel H."/>
            <person name="Katoh-Kurasawa M."/>
            <person name="Dinh C."/>
            <person name="Coutinho P.M."/>
            <person name="Saito T."/>
            <person name="Elias M."/>
            <person name="Schaap P."/>
            <person name="Kay R.R."/>
            <person name="Henrissat B."/>
            <person name="Eichinger L."/>
            <person name="Rivero F."/>
            <person name="Putnam N.H."/>
            <person name="West C.M."/>
            <person name="Loomis W.F."/>
            <person name="Chisholm R.L."/>
            <person name="Shaulsky G."/>
            <person name="Strassmann J.E."/>
            <person name="Queller D.C."/>
            <person name="Kuspa A."/>
            <person name="Grigoriev I.V."/>
        </authorList>
    </citation>
    <scope>NUCLEOTIDE SEQUENCE [LARGE SCALE GENOMIC DNA]</scope>
    <source>
        <strain evidence="5">QSDP1</strain>
    </source>
</reference>
<protein>
    <recommendedName>
        <fullName evidence="3">Rap-GAP domain-containing protein</fullName>
    </recommendedName>
</protein>
<dbReference type="GO" id="GO:0051056">
    <property type="term" value="P:regulation of small GTPase mediated signal transduction"/>
    <property type="evidence" value="ECO:0007669"/>
    <property type="project" value="InterPro"/>
</dbReference>
<dbReference type="Pfam" id="PF02145">
    <property type="entry name" value="Rap_GAP"/>
    <property type="match status" value="1"/>
</dbReference>
<dbReference type="eggNOG" id="KOG3686">
    <property type="taxonomic scope" value="Eukaryota"/>
</dbReference>
<dbReference type="Proteomes" id="UP000001064">
    <property type="component" value="Unassembled WGS sequence"/>
</dbReference>
<dbReference type="GO" id="GO:0005096">
    <property type="term" value="F:GTPase activator activity"/>
    <property type="evidence" value="ECO:0000318"/>
    <property type="project" value="GO_Central"/>
</dbReference>
<dbReference type="PANTHER" id="PTHR15711:SF22">
    <property type="entry name" value="RAP-GAP DOMAIN-CONTAINING PROTEIN"/>
    <property type="match status" value="1"/>
</dbReference>
<feature type="compositionally biased region" description="Polar residues" evidence="2">
    <location>
        <begin position="53"/>
        <end position="65"/>
    </location>
</feature>
<feature type="region of interest" description="Disordered" evidence="2">
    <location>
        <begin position="140"/>
        <end position="183"/>
    </location>
</feature>
<feature type="domain" description="Rap-GAP" evidence="3">
    <location>
        <begin position="657"/>
        <end position="886"/>
    </location>
</feature>
<dbReference type="InterPro" id="IPR000331">
    <property type="entry name" value="Rap/Ran_GAP_dom"/>
</dbReference>
<feature type="region of interest" description="Disordered" evidence="2">
    <location>
        <begin position="345"/>
        <end position="364"/>
    </location>
</feature>
<feature type="region of interest" description="Disordered" evidence="2">
    <location>
        <begin position="35"/>
        <end position="104"/>
    </location>
</feature>
<dbReference type="FunCoup" id="F1A176">
    <property type="interactions" value="398"/>
</dbReference>
<feature type="compositionally biased region" description="Acidic residues" evidence="2">
    <location>
        <begin position="217"/>
        <end position="233"/>
    </location>
</feature>
<dbReference type="RefSeq" id="XP_003293418.1">
    <property type="nucleotide sequence ID" value="XM_003293370.1"/>
</dbReference>
<dbReference type="SUPFAM" id="SSF111347">
    <property type="entry name" value="Rap/Ran-GAP"/>
    <property type="match status" value="1"/>
</dbReference>
<dbReference type="InterPro" id="IPR035974">
    <property type="entry name" value="Rap/Ran-GAP_sf"/>
</dbReference>
<evidence type="ECO:0000259" key="3">
    <source>
        <dbReference type="PROSITE" id="PS50085"/>
    </source>
</evidence>
<dbReference type="InterPro" id="IPR050989">
    <property type="entry name" value="Rap1_Ran_GAP"/>
</dbReference>
<name>F1A176_DICPU</name>
<gene>
    <name evidence="4" type="ORF">DICPUDRAFT_83973</name>
</gene>
<organism evidence="4 5">
    <name type="scientific">Dictyostelium purpureum</name>
    <name type="common">Slime mold</name>
    <dbReference type="NCBI Taxonomy" id="5786"/>
    <lineage>
        <taxon>Eukaryota</taxon>
        <taxon>Amoebozoa</taxon>
        <taxon>Evosea</taxon>
        <taxon>Eumycetozoa</taxon>
        <taxon>Dictyostelia</taxon>
        <taxon>Dictyosteliales</taxon>
        <taxon>Dictyosteliaceae</taxon>
        <taxon>Dictyostelium</taxon>
    </lineage>
</organism>
<accession>F1A176</accession>
<dbReference type="InParanoid" id="F1A176"/>
<feature type="compositionally biased region" description="Polar residues" evidence="2">
    <location>
        <begin position="205"/>
        <end position="214"/>
    </location>
</feature>
<dbReference type="VEuPathDB" id="AmoebaDB:DICPUDRAFT_83973"/>
<dbReference type="KEGG" id="dpp:DICPUDRAFT_83973"/>
<dbReference type="PANTHER" id="PTHR15711">
    <property type="entry name" value="RAP GTPASE-ACTIVATING PROTEIN"/>
    <property type="match status" value="1"/>
</dbReference>
<dbReference type="Gene3D" id="3.40.50.11210">
    <property type="entry name" value="Rap/Ran-GAP"/>
    <property type="match status" value="1"/>
</dbReference>
<keyword evidence="1" id="KW-0343">GTPase activation</keyword>
<evidence type="ECO:0000313" key="5">
    <source>
        <dbReference type="Proteomes" id="UP000001064"/>
    </source>
</evidence>